<feature type="domain" description="Sacsin/Nov" evidence="1">
    <location>
        <begin position="54"/>
        <end position="157"/>
    </location>
</feature>
<evidence type="ECO:0000259" key="1">
    <source>
        <dbReference type="Pfam" id="PF25794"/>
    </source>
</evidence>
<gene>
    <name evidence="2" type="ORF">RGQ29_022567</name>
</gene>
<accession>A0AAN7F2Y6</accession>
<dbReference type="SUPFAM" id="SSF55874">
    <property type="entry name" value="ATPase domain of HSP90 chaperone/DNA topoisomerase II/histidine kinase"/>
    <property type="match status" value="1"/>
</dbReference>
<reference evidence="2 3" key="1">
    <citation type="journal article" date="2023" name="G3 (Bethesda)">
        <title>A haplotype-resolved chromosome-scale genome for Quercus rubra L. provides insights into the genetics of adaptive traits for red oak species.</title>
        <authorList>
            <person name="Kapoor B."/>
            <person name="Jenkins J."/>
            <person name="Schmutz J."/>
            <person name="Zhebentyayeva T."/>
            <person name="Kuelheim C."/>
            <person name="Coggeshall M."/>
            <person name="Heim C."/>
            <person name="Lasky J.R."/>
            <person name="Leites L."/>
            <person name="Islam-Faridi N."/>
            <person name="Romero-Severson J."/>
            <person name="DeLeo V.L."/>
            <person name="Lucas S.M."/>
            <person name="Lazic D."/>
            <person name="Gailing O."/>
            <person name="Carlson J."/>
            <person name="Staton M."/>
        </authorList>
    </citation>
    <scope>NUCLEOTIDE SEQUENCE [LARGE SCALE GENOMIC DNA]</scope>
    <source>
        <strain evidence="2">Pseudo-F2</strain>
    </source>
</reference>
<dbReference type="EMBL" id="JAXUIC010000006">
    <property type="protein sequence ID" value="KAK4584946.1"/>
    <property type="molecule type" value="Genomic_DNA"/>
</dbReference>
<protein>
    <recommendedName>
        <fullName evidence="1">Sacsin/Nov domain-containing protein</fullName>
    </recommendedName>
</protein>
<comment type="caution">
    <text evidence="2">The sequence shown here is derived from an EMBL/GenBank/DDBJ whole genome shotgun (WGS) entry which is preliminary data.</text>
</comment>
<sequence>MYNYMRSSSQNSEAIAAKLHIEEIRKHKFSIGERRPNPLTEDLQNAVANLSSELYTKDVHFLMELIQNAEDNEYSAGVKPTLEFVLTTADITGIGALSTLLVFNNEVGFSKRNIDSLCGIGRSTKKGQRHQGFIGEKGIGFKSVFLVSALPHVFSNGYQIRFSEIPNPDCAIGYIVPEWVSTKPSYSDIQAIYGSGKALPNTVIILPLKPEKVEAVKKQLSEVHPEVLLFLNKIKRLSIQESSGEICSADSISAVSISTETNLVSLKTQVADCRVVNLSVQEEADTTETTCPYYVWRQVFPVKPNNMVDARKNVKEWVISLAFPSGERLKRGTSSTGVFAFLPTAMVTNFPFIIQADFILSSSRETILLDNKWNSGILDNVPHSFCSAFTTFMKSTLTEKHFSVGQVLYFLPCRECPCKEINTLRQSIMILLQEECIVPYETFVDDKIYFCEPASVIRVLPAFRKILVSIKEHSVLSRGISAQVKFVMHNSVDCNEYDDAFEFLRVPSAGTCNDWYGKCIQACNLTCRASTKEYVDLLCFLAVNWKNLPLRSVSNLPLFKHITWNGEIKSCSLQAIKQERLKIHIVWDSQEHAWLNKWNQVMGCPDDIFFFPDTLVAALVGCRMKYSLKQWLIQKVGVVVTTVYKYCSELKFCLETKKDPKLAVSFSHFIYHTWLKKHIREREISKILHSMTVIDECGNVILCKKTLVPASGSKWIKLFKSNPFTEDNGKYVELGVVYAEAAEFAGECTTANELLQFFKKHGKTSDLPDIIPQDMALQVASSQLICEEALLLLDWLRNQRANNYEFPVRFIESIRNGKWIKTYSGYNSPTQCFLCDGTEISTLLEIGRTLQVLSAIDEEYYMDRIRSFKDELIFIGLRTGSEDMYQLISDHLKRLASSAMSKTIAILLLSFIKYSNDQNKLDEDLLKTVKSGKWLKTNRGYLTPPGTVYLIPNMVDGFVQITDLHVVDRRYYQNQLDCYKEELKLLGVLIDLEDVYKLIPEHVQFPKDLSTLTKNGAFLLLGCIQHLGLAGNGLVQKIKEKPWMKTNSGFKCPSESLLPGLNWDHLLNIVPLPVVDKEYYGSRISSYRAELEAIGVVVDLDGAYKMLSFTLKSTLSSCGLTSANVFSLLNCIRCMNKTMQSQSLNIISCLSGEKWLKTCQGYKSAPESILLDQKWGTVSKIVDLPFIDEAFYGLSIHSYKCELNMLGVVINFSEGAHFVARGLKLPREIASLAPEGALSLVQCATLLKNSCRSSDHFTFKILLNKLTGSKWLKTHMGYRSPQESILFNPDWECYLTPTDGPFIDEKFYVILSSLEKEGLKAIGVKVDIEEACHLISQALTSHIQTSAVMRIYRFLYKFNWNPQTQDKSSSQLWIPDQQLGKGKWVKNWHCVIHDQDNLCNARLHALDKYYEKELLPFLSKAFGVPEVPSSFDYMDIWNDWKVTQKVCTTKLSSVLGKISENWENWGSYSRSDLKRQCTMLPAANTSGVVQFVMKEEVFIADDLQLKQSFTEASEKPLFVWFPPRCSASPAKLLEIYTSLGVRKISEAVQFDLRCTVSASEKIDKTDSLIGKALIKLVLAFADMPMEEKHEIAKSLLELSIYGTEYPISVQYALQLPLQKRKLEVEIEKMVLWEKNSQRLLVKKSSWNEGWKDIEFMASFARAISEAVLPNSWDQKDKLCRIIQMGMAFGLEEEAVDSLLRTENLELSVEDKDFLDRLFPSGKSSPVLLKRKTINPLLPSTPNGSACRRRL</sequence>
<organism evidence="2 3">
    <name type="scientific">Quercus rubra</name>
    <name type="common">Northern red oak</name>
    <name type="synonym">Quercus borealis</name>
    <dbReference type="NCBI Taxonomy" id="3512"/>
    <lineage>
        <taxon>Eukaryota</taxon>
        <taxon>Viridiplantae</taxon>
        <taxon>Streptophyta</taxon>
        <taxon>Embryophyta</taxon>
        <taxon>Tracheophyta</taxon>
        <taxon>Spermatophyta</taxon>
        <taxon>Magnoliopsida</taxon>
        <taxon>eudicotyledons</taxon>
        <taxon>Gunneridae</taxon>
        <taxon>Pentapetalae</taxon>
        <taxon>rosids</taxon>
        <taxon>fabids</taxon>
        <taxon>Fagales</taxon>
        <taxon>Fagaceae</taxon>
        <taxon>Quercus</taxon>
    </lineage>
</organism>
<dbReference type="InterPro" id="IPR036890">
    <property type="entry name" value="HATPase_C_sf"/>
</dbReference>
<dbReference type="Gene3D" id="3.30.565.10">
    <property type="entry name" value="Histidine kinase-like ATPase, C-terminal domain"/>
    <property type="match status" value="1"/>
</dbReference>
<keyword evidence="3" id="KW-1185">Reference proteome</keyword>
<evidence type="ECO:0000313" key="2">
    <source>
        <dbReference type="EMBL" id="KAK4584946.1"/>
    </source>
</evidence>
<name>A0AAN7F2Y6_QUERU</name>
<dbReference type="NCBIfam" id="NF047352">
    <property type="entry name" value="P_loop_sacsin"/>
    <property type="match status" value="1"/>
</dbReference>
<dbReference type="InterPro" id="IPR058210">
    <property type="entry name" value="SACS/Nov_dom"/>
</dbReference>
<dbReference type="Proteomes" id="UP001324115">
    <property type="component" value="Unassembled WGS sequence"/>
</dbReference>
<dbReference type="PANTHER" id="PTHR32387">
    <property type="entry name" value="WU:FJ29H11"/>
    <property type="match status" value="1"/>
</dbReference>
<evidence type="ECO:0000313" key="3">
    <source>
        <dbReference type="Proteomes" id="UP001324115"/>
    </source>
</evidence>
<dbReference type="Pfam" id="PF25794">
    <property type="entry name" value="SACS"/>
    <property type="match status" value="1"/>
</dbReference>
<proteinExistence type="predicted"/>
<dbReference type="PANTHER" id="PTHR32387:SF11">
    <property type="entry name" value="PROTEIN NO VEIN C-TERMINAL DOMAIN-CONTAINING PROTEIN"/>
    <property type="match status" value="1"/>
</dbReference>
<dbReference type="InterPro" id="IPR052957">
    <property type="entry name" value="Auxin_embryo_med"/>
</dbReference>